<dbReference type="SMART" id="SM00855">
    <property type="entry name" value="PGAM"/>
    <property type="match status" value="1"/>
</dbReference>
<feature type="active site" description="Proton donor/acceptor" evidence="1">
    <location>
        <position position="78"/>
    </location>
</feature>
<dbReference type="Pfam" id="PF00300">
    <property type="entry name" value="His_Phos_1"/>
    <property type="match status" value="1"/>
</dbReference>
<proteinExistence type="predicted"/>
<gene>
    <name evidence="3" type="ORF">IAB68_04140</name>
</gene>
<feature type="active site" description="Tele-phosphohistidine intermediate" evidence="1">
    <location>
        <position position="7"/>
    </location>
</feature>
<organism evidence="3 4">
    <name type="scientific">Candidatus Aphodocola excrementigallinarum</name>
    <dbReference type="NCBI Taxonomy" id="2840670"/>
    <lineage>
        <taxon>Bacteria</taxon>
        <taxon>Bacillati</taxon>
        <taxon>Bacillota</taxon>
        <taxon>Bacilli</taxon>
        <taxon>Candidatus Aphodocola</taxon>
    </lineage>
</organism>
<dbReference type="Gene3D" id="3.40.50.1240">
    <property type="entry name" value="Phosphoglycerate mutase-like"/>
    <property type="match status" value="1"/>
</dbReference>
<dbReference type="CDD" id="cd07067">
    <property type="entry name" value="HP_PGM_like"/>
    <property type="match status" value="1"/>
</dbReference>
<dbReference type="Proteomes" id="UP000824074">
    <property type="component" value="Unassembled WGS sequence"/>
</dbReference>
<dbReference type="PIRSF" id="PIRSF000709">
    <property type="entry name" value="6PFK_2-Ptase"/>
    <property type="match status" value="1"/>
</dbReference>
<dbReference type="InterPro" id="IPR050275">
    <property type="entry name" value="PGM_Phosphatase"/>
</dbReference>
<sequence>MIYLLRHGLDDESKIGGWSNVCLTKKGVKQVSDAGDFIKNNITFNKIISSDVKRARQTAEIISKKTNKKVIYTDLLREQNKGDYNGVLKSNLKNDDYFLGDIRIYDRYPNGESLLDLYFRIEKLLLIIDKWDNDLLVTHRGVINMIYYLLNNKKPDMYKDSFDVSHASVHKLDLKNKKIERIY</sequence>
<name>A0A9D1IP34_9FIRM</name>
<protein>
    <submittedName>
        <fullName evidence="3">Histidine phosphatase family protein</fullName>
    </submittedName>
</protein>
<comment type="caution">
    <text evidence="3">The sequence shown here is derived from an EMBL/GenBank/DDBJ whole genome shotgun (WGS) entry which is preliminary data.</text>
</comment>
<reference evidence="3" key="1">
    <citation type="submission" date="2020-10" db="EMBL/GenBank/DDBJ databases">
        <authorList>
            <person name="Gilroy R."/>
        </authorList>
    </citation>
    <scope>NUCLEOTIDE SEQUENCE</scope>
    <source>
        <strain evidence="3">CHK193-30670</strain>
    </source>
</reference>
<evidence type="ECO:0000313" key="3">
    <source>
        <dbReference type="EMBL" id="HIU40470.1"/>
    </source>
</evidence>
<reference evidence="3" key="2">
    <citation type="journal article" date="2021" name="PeerJ">
        <title>Extensive microbial diversity within the chicken gut microbiome revealed by metagenomics and culture.</title>
        <authorList>
            <person name="Gilroy R."/>
            <person name="Ravi A."/>
            <person name="Getino M."/>
            <person name="Pursley I."/>
            <person name="Horton D.L."/>
            <person name="Alikhan N.F."/>
            <person name="Baker D."/>
            <person name="Gharbi K."/>
            <person name="Hall N."/>
            <person name="Watson M."/>
            <person name="Adriaenssens E.M."/>
            <person name="Foster-Nyarko E."/>
            <person name="Jarju S."/>
            <person name="Secka A."/>
            <person name="Antonio M."/>
            <person name="Oren A."/>
            <person name="Chaudhuri R.R."/>
            <person name="La Ragione R."/>
            <person name="Hildebrand F."/>
            <person name="Pallen M.J."/>
        </authorList>
    </citation>
    <scope>NUCLEOTIDE SEQUENCE</scope>
    <source>
        <strain evidence="3">CHK193-30670</strain>
    </source>
</reference>
<evidence type="ECO:0000256" key="2">
    <source>
        <dbReference type="PIRSR" id="PIRSR613078-2"/>
    </source>
</evidence>
<feature type="binding site" evidence="2">
    <location>
        <position position="89"/>
    </location>
    <ligand>
        <name>substrate</name>
    </ligand>
</feature>
<dbReference type="SUPFAM" id="SSF53254">
    <property type="entry name" value="Phosphoglycerate mutase-like"/>
    <property type="match status" value="1"/>
</dbReference>
<dbReference type="AlphaFoldDB" id="A0A9D1IP34"/>
<dbReference type="PANTHER" id="PTHR48100">
    <property type="entry name" value="BROAD-SPECIFICITY PHOSPHATASE YOR283W-RELATED"/>
    <property type="match status" value="1"/>
</dbReference>
<feature type="binding site" evidence="2">
    <location>
        <position position="54"/>
    </location>
    <ligand>
        <name>substrate</name>
    </ligand>
</feature>
<evidence type="ECO:0000313" key="4">
    <source>
        <dbReference type="Proteomes" id="UP000824074"/>
    </source>
</evidence>
<dbReference type="InterPro" id="IPR013078">
    <property type="entry name" value="His_Pase_superF_clade-1"/>
</dbReference>
<dbReference type="EMBL" id="DVMT01000041">
    <property type="protein sequence ID" value="HIU40470.1"/>
    <property type="molecule type" value="Genomic_DNA"/>
</dbReference>
<accession>A0A9D1IP34</accession>
<evidence type="ECO:0000256" key="1">
    <source>
        <dbReference type="PIRSR" id="PIRSR613078-1"/>
    </source>
</evidence>
<dbReference type="GO" id="GO:0016791">
    <property type="term" value="F:phosphatase activity"/>
    <property type="evidence" value="ECO:0007669"/>
    <property type="project" value="TreeGrafter"/>
</dbReference>
<dbReference type="PANTHER" id="PTHR48100:SF10">
    <property type="entry name" value="2-CARBOXY-D-ARABINITOL-1-PHOSPHATASE-RELATED"/>
    <property type="match status" value="1"/>
</dbReference>
<dbReference type="InterPro" id="IPR029033">
    <property type="entry name" value="His_PPase_superfam"/>
</dbReference>